<dbReference type="PROSITE" id="PS51318">
    <property type="entry name" value="TAT"/>
    <property type="match status" value="1"/>
</dbReference>
<dbReference type="Proteomes" id="UP000326170">
    <property type="component" value="Chromosome"/>
</dbReference>
<dbReference type="InterPro" id="IPR006311">
    <property type="entry name" value="TAT_signal"/>
</dbReference>
<proteinExistence type="predicted"/>
<accession>A0A5P9P718</accession>
<evidence type="ECO:0000313" key="1">
    <source>
        <dbReference type="EMBL" id="QFU83590.1"/>
    </source>
</evidence>
<dbReference type="RefSeq" id="WP_152942622.1">
    <property type="nucleotide sequence ID" value="NZ_CP045488.1"/>
</dbReference>
<protein>
    <submittedName>
        <fullName evidence="1">Calcium-binding protein</fullName>
    </submittedName>
</protein>
<dbReference type="OrthoDB" id="203934at2157"/>
<dbReference type="GeneID" id="42302195"/>
<keyword evidence="2" id="KW-1185">Reference proteome</keyword>
<dbReference type="AlphaFoldDB" id="A0A5P9P718"/>
<dbReference type="EMBL" id="CP045488">
    <property type="protein sequence ID" value="QFU83590.1"/>
    <property type="molecule type" value="Genomic_DNA"/>
</dbReference>
<sequence>MTDTNSGLFDDSRRSSLKKGALATTAVALGASAATAQEDDDTVLVYGDDYYPGVDFEVISALETATKEDLIDDSGSADDVFDDPDDWDAYIISYDLGSDAPTWGVLFTEDADLSAGDSETMGDDGEFRDTQLDLVEASL</sequence>
<evidence type="ECO:0000313" key="2">
    <source>
        <dbReference type="Proteomes" id="UP000326170"/>
    </source>
</evidence>
<organism evidence="1 2">
    <name type="scientific">Natronorubrum aibiense</name>
    <dbReference type="NCBI Taxonomy" id="348826"/>
    <lineage>
        <taxon>Archaea</taxon>
        <taxon>Methanobacteriati</taxon>
        <taxon>Methanobacteriota</taxon>
        <taxon>Stenosarchaea group</taxon>
        <taxon>Halobacteria</taxon>
        <taxon>Halobacteriales</taxon>
        <taxon>Natrialbaceae</taxon>
        <taxon>Natronorubrum</taxon>
    </lineage>
</organism>
<dbReference type="KEGG" id="nas:GCU68_14095"/>
<reference evidence="1 2" key="1">
    <citation type="journal article" date="2007" name="Int. J. Syst. Evol. Microbiol.">
        <title>Natronorubrum sulfidifaciens sp. nov., an extremely haloalkaliphilic archaeon isolated from Aiding salt lake in Xin-Jiang, China.</title>
        <authorList>
            <person name="Cui H.L."/>
            <person name="Tohty D."/>
            <person name="Liu H.C."/>
            <person name="Liu S.J."/>
            <person name="Oren A."/>
            <person name="Zhou P.J."/>
        </authorList>
    </citation>
    <scope>NUCLEOTIDE SEQUENCE [LARGE SCALE GENOMIC DNA]</scope>
    <source>
        <strain evidence="1 2">7-3</strain>
    </source>
</reference>
<gene>
    <name evidence="1" type="ORF">GCU68_14095</name>
</gene>
<name>A0A5P9P718_9EURY</name>